<dbReference type="SMART" id="SM00184">
    <property type="entry name" value="RING"/>
    <property type="match status" value="1"/>
</dbReference>
<dbReference type="PROSITE" id="PS00518">
    <property type="entry name" value="ZF_RING_1"/>
    <property type="match status" value="1"/>
</dbReference>
<evidence type="ECO:0000313" key="12">
    <source>
        <dbReference type="Ensembl" id="ENSGALP00010019625.1"/>
    </source>
</evidence>
<evidence type="ECO:0000313" key="13">
    <source>
        <dbReference type="Proteomes" id="UP000000539"/>
    </source>
</evidence>
<feature type="region of interest" description="Disordered" evidence="10">
    <location>
        <begin position="1"/>
        <end position="44"/>
    </location>
</feature>
<evidence type="ECO:0000256" key="5">
    <source>
        <dbReference type="ARBA" id="ARBA00022771"/>
    </source>
</evidence>
<feature type="region of interest" description="Disordered" evidence="10">
    <location>
        <begin position="172"/>
        <end position="213"/>
    </location>
</feature>
<comment type="catalytic activity">
    <reaction evidence="1">
        <text>S-ubiquitinyl-[E2 ubiquitin-conjugating enzyme]-L-cysteine + [acceptor protein]-L-lysine = [E2 ubiquitin-conjugating enzyme]-L-cysteine + N(6)-ubiquitinyl-[acceptor protein]-L-lysine.</text>
        <dbReference type="EC" id="2.3.2.27"/>
    </reaction>
</comment>
<feature type="region of interest" description="Disordered" evidence="10">
    <location>
        <begin position="76"/>
        <end position="106"/>
    </location>
</feature>
<keyword evidence="7" id="KW-0805">Transcription regulation</keyword>
<evidence type="ECO:0000256" key="7">
    <source>
        <dbReference type="ARBA" id="ARBA00023015"/>
    </source>
</evidence>
<dbReference type="PANTHER" id="PTHR46077:SF1">
    <property type="entry name" value="TOP1 BINDING ARGININE_SERINE RICH PROTEIN, E3 UBIQUITIN LIGASE"/>
    <property type="match status" value="1"/>
</dbReference>
<keyword evidence="4" id="KW-0479">Metal-binding</keyword>
<dbReference type="GeneTree" id="ENSGT01150000287381"/>
<feature type="domain" description="RING-type" evidence="11">
    <location>
        <begin position="116"/>
        <end position="155"/>
    </location>
</feature>
<sequence>IERKGLVSLGLGAAKGTGMEGGEPSGLPGPKAAAPVSPQGDPLGGSPVPSLTISLGFLCFPPLSMRQAQALGTSLFSSPQDLGSEEPLEERGSAAMANRSHLQQEGPLEASDDYRCAICLDNISNMACVDPCFHRFCSGCIRRWATTRAVCPLCRQPIDPAGMKANSIPAKSRTVLSPHSIPSPACSGPTLSKTSKSPSDFLSFDKNTETAFP</sequence>
<evidence type="ECO:0000256" key="3">
    <source>
        <dbReference type="ARBA" id="ARBA00022679"/>
    </source>
</evidence>
<dbReference type="Proteomes" id="UP000000539">
    <property type="component" value="Chromosome Z"/>
</dbReference>
<keyword evidence="3" id="KW-0808">Transferase</keyword>
<dbReference type="InterPro" id="IPR001841">
    <property type="entry name" value="Znf_RING"/>
</dbReference>
<accession>A0A8V0YNR6</accession>
<evidence type="ECO:0000256" key="8">
    <source>
        <dbReference type="ARBA" id="ARBA00023163"/>
    </source>
</evidence>
<organism evidence="12 13">
    <name type="scientific">Gallus gallus</name>
    <name type="common">Chicken</name>
    <dbReference type="NCBI Taxonomy" id="9031"/>
    <lineage>
        <taxon>Eukaryota</taxon>
        <taxon>Metazoa</taxon>
        <taxon>Chordata</taxon>
        <taxon>Craniata</taxon>
        <taxon>Vertebrata</taxon>
        <taxon>Euteleostomi</taxon>
        <taxon>Archelosauria</taxon>
        <taxon>Archosauria</taxon>
        <taxon>Dinosauria</taxon>
        <taxon>Saurischia</taxon>
        <taxon>Theropoda</taxon>
        <taxon>Coelurosauria</taxon>
        <taxon>Aves</taxon>
        <taxon>Neognathae</taxon>
        <taxon>Galloanserae</taxon>
        <taxon>Galliformes</taxon>
        <taxon>Phasianidae</taxon>
        <taxon>Phasianinae</taxon>
        <taxon>Gallus</taxon>
    </lineage>
</organism>
<reference evidence="12" key="1">
    <citation type="submission" date="2020-11" db="EMBL/GenBank/DDBJ databases">
        <title>Gallus gallus (Chicken) genome, bGalGal1, GRCg7b, maternal haplotype autosomes + Z &amp; W.</title>
        <authorList>
            <person name="Warren W."/>
            <person name="Formenti G."/>
            <person name="Fedrigo O."/>
            <person name="Haase B."/>
            <person name="Mountcastle J."/>
            <person name="Balacco J."/>
            <person name="Tracey A."/>
            <person name="Schneider V."/>
            <person name="Okimoto R."/>
            <person name="Cheng H."/>
            <person name="Hawken R."/>
            <person name="Howe K."/>
            <person name="Jarvis E.D."/>
        </authorList>
    </citation>
    <scope>NUCLEOTIDE SEQUENCE [LARGE SCALE GENOMIC DNA]</scope>
    <source>
        <strain evidence="12">Broiler</strain>
    </source>
</reference>
<dbReference type="InterPro" id="IPR013083">
    <property type="entry name" value="Znf_RING/FYVE/PHD"/>
</dbReference>
<evidence type="ECO:0000256" key="10">
    <source>
        <dbReference type="SAM" id="MobiDB-lite"/>
    </source>
</evidence>
<evidence type="ECO:0000259" key="11">
    <source>
        <dbReference type="PROSITE" id="PS50089"/>
    </source>
</evidence>
<dbReference type="SUPFAM" id="SSF57850">
    <property type="entry name" value="RING/U-box"/>
    <property type="match status" value="1"/>
</dbReference>
<dbReference type="GO" id="GO:0061630">
    <property type="term" value="F:ubiquitin protein ligase activity"/>
    <property type="evidence" value="ECO:0007669"/>
    <property type="project" value="UniProtKB-EC"/>
</dbReference>
<keyword evidence="8" id="KW-0804">Transcription</keyword>
<evidence type="ECO:0000256" key="9">
    <source>
        <dbReference type="PROSITE-ProRule" id="PRU00175"/>
    </source>
</evidence>
<dbReference type="PROSITE" id="PS50089">
    <property type="entry name" value="ZF_RING_2"/>
    <property type="match status" value="1"/>
</dbReference>
<dbReference type="GO" id="GO:0008270">
    <property type="term" value="F:zinc ion binding"/>
    <property type="evidence" value="ECO:0007669"/>
    <property type="project" value="UniProtKB-KW"/>
</dbReference>
<feature type="compositionally biased region" description="Gly residues" evidence="10">
    <location>
        <begin position="13"/>
        <end position="24"/>
    </location>
</feature>
<dbReference type="Ensembl" id="ENSGALT00010033215.1">
    <property type="protein sequence ID" value="ENSGALP00010019625.1"/>
    <property type="gene ID" value="ENSGALG00010013841.1"/>
</dbReference>
<dbReference type="InterPro" id="IPR017907">
    <property type="entry name" value="Znf_RING_CS"/>
</dbReference>
<evidence type="ECO:0000256" key="2">
    <source>
        <dbReference type="ARBA" id="ARBA00012483"/>
    </source>
</evidence>
<dbReference type="PANTHER" id="PTHR46077">
    <property type="entry name" value="E3 UBIQUITIN-PROTEIN LIGASE TOPORS"/>
    <property type="match status" value="1"/>
</dbReference>
<dbReference type="AlphaFoldDB" id="A0A8V0YNR6"/>
<dbReference type="Gene3D" id="3.30.40.10">
    <property type="entry name" value="Zinc/RING finger domain, C3HC4 (zinc finger)"/>
    <property type="match status" value="1"/>
</dbReference>
<dbReference type="EC" id="2.3.2.27" evidence="2"/>
<protein>
    <recommendedName>
        <fullName evidence="2">RING-type E3 ubiquitin transferase</fullName>
        <ecNumber evidence="2">2.3.2.27</ecNumber>
    </recommendedName>
</protein>
<keyword evidence="6" id="KW-0862">Zinc</keyword>
<feature type="compositionally biased region" description="Polar residues" evidence="10">
    <location>
        <begin position="189"/>
        <end position="200"/>
    </location>
</feature>
<reference evidence="12" key="2">
    <citation type="submission" date="2025-08" db="UniProtKB">
        <authorList>
            <consortium name="Ensembl"/>
        </authorList>
    </citation>
    <scope>IDENTIFICATION</scope>
    <source>
        <strain evidence="12">broiler</strain>
    </source>
</reference>
<keyword evidence="5 9" id="KW-0863">Zinc-finger</keyword>
<evidence type="ECO:0000256" key="4">
    <source>
        <dbReference type="ARBA" id="ARBA00022723"/>
    </source>
</evidence>
<keyword evidence="13" id="KW-1185">Reference proteome</keyword>
<evidence type="ECO:0000256" key="6">
    <source>
        <dbReference type="ARBA" id="ARBA00022833"/>
    </source>
</evidence>
<dbReference type="Pfam" id="PF13920">
    <property type="entry name" value="zf-C3HC4_3"/>
    <property type="match status" value="1"/>
</dbReference>
<evidence type="ECO:0000256" key="1">
    <source>
        <dbReference type="ARBA" id="ARBA00000900"/>
    </source>
</evidence>
<proteinExistence type="predicted"/>
<name>A0A8V0YNR6_CHICK</name>
<reference evidence="12" key="3">
    <citation type="submission" date="2025-09" db="UniProtKB">
        <authorList>
            <consortium name="Ensembl"/>
        </authorList>
    </citation>
    <scope>IDENTIFICATION</scope>
    <source>
        <strain evidence="12">broiler</strain>
    </source>
</reference>